<dbReference type="AlphaFoldDB" id="A0A2V1K0W9"/>
<evidence type="ECO:0000313" key="2">
    <source>
        <dbReference type="Proteomes" id="UP000245212"/>
    </source>
</evidence>
<keyword evidence="2" id="KW-1185">Reference proteome</keyword>
<dbReference type="RefSeq" id="WP_109060317.1">
    <property type="nucleotide sequence ID" value="NZ_QETA01000001.1"/>
</dbReference>
<evidence type="ECO:0000313" key="1">
    <source>
        <dbReference type="EMBL" id="PWF24914.1"/>
    </source>
</evidence>
<gene>
    <name evidence="1" type="ORF">DD235_01680</name>
</gene>
<organism evidence="1 2">
    <name type="scientific">Corticimicrobacter populi</name>
    <dbReference type="NCBI Taxonomy" id="2175229"/>
    <lineage>
        <taxon>Bacteria</taxon>
        <taxon>Pseudomonadati</taxon>
        <taxon>Pseudomonadota</taxon>
        <taxon>Betaproteobacteria</taxon>
        <taxon>Burkholderiales</taxon>
        <taxon>Alcaligenaceae</taxon>
        <taxon>Corticimicrobacter</taxon>
    </lineage>
</organism>
<accession>A0A2V1K0W9</accession>
<reference evidence="2" key="1">
    <citation type="submission" date="2018-05" db="EMBL/GenBank/DDBJ databases">
        <authorList>
            <person name="Li Y."/>
        </authorList>
    </citation>
    <scope>NUCLEOTIDE SEQUENCE [LARGE SCALE GENOMIC DNA]</scope>
    <source>
        <strain evidence="2">3d-2-2</strain>
    </source>
</reference>
<dbReference type="EMBL" id="QETA01000001">
    <property type="protein sequence ID" value="PWF24914.1"/>
    <property type="molecule type" value="Genomic_DNA"/>
</dbReference>
<protein>
    <submittedName>
        <fullName evidence="1">Uncharacterized protein</fullName>
    </submittedName>
</protein>
<dbReference type="Proteomes" id="UP000245212">
    <property type="component" value="Unassembled WGS sequence"/>
</dbReference>
<name>A0A2V1K0W9_9BURK</name>
<comment type="caution">
    <text evidence="1">The sequence shown here is derived from an EMBL/GenBank/DDBJ whole genome shotgun (WGS) entry which is preliminary data.</text>
</comment>
<sequence>MVYLIVVGKSSLAKDAPDIVGQIEFSELAVLSKLIKRRDMAFLHDVACFFEDRSFSLPVLQETQADLFAMLPENLAADERAMLHKLLAVVGYACHRQLPMFGVAS</sequence>
<proteinExistence type="predicted"/>